<dbReference type="AlphaFoldDB" id="A0A512M271"/>
<evidence type="ECO:0000313" key="2">
    <source>
        <dbReference type="EMBL" id="GEP40798.1"/>
    </source>
</evidence>
<dbReference type="SUPFAM" id="SSF51695">
    <property type="entry name" value="PLC-like phosphodiesterases"/>
    <property type="match status" value="1"/>
</dbReference>
<dbReference type="OrthoDB" id="384721at2"/>
<dbReference type="CDD" id="cd08556">
    <property type="entry name" value="GDPD"/>
    <property type="match status" value="1"/>
</dbReference>
<dbReference type="RefSeq" id="WP_146848286.1">
    <property type="nucleotide sequence ID" value="NZ_BKAG01000001.1"/>
</dbReference>
<feature type="domain" description="GP-PDE" evidence="1">
    <location>
        <begin position="1"/>
        <end position="199"/>
    </location>
</feature>
<dbReference type="GO" id="GO:0008081">
    <property type="term" value="F:phosphoric diester hydrolase activity"/>
    <property type="evidence" value="ECO:0007669"/>
    <property type="project" value="InterPro"/>
</dbReference>
<evidence type="ECO:0000313" key="3">
    <source>
        <dbReference type="Proteomes" id="UP000321577"/>
    </source>
</evidence>
<dbReference type="EMBL" id="BKAG01000001">
    <property type="protein sequence ID" value="GEP40798.1"/>
    <property type="molecule type" value="Genomic_DNA"/>
</dbReference>
<dbReference type="PROSITE" id="PS51704">
    <property type="entry name" value="GP_PDE"/>
    <property type="match status" value="1"/>
</dbReference>
<evidence type="ECO:0000259" key="1">
    <source>
        <dbReference type="PROSITE" id="PS51704"/>
    </source>
</evidence>
<name>A0A512M271_9BACT</name>
<dbReference type="InterPro" id="IPR017946">
    <property type="entry name" value="PLC-like_Pdiesterase_TIM-brl"/>
</dbReference>
<keyword evidence="3" id="KW-1185">Reference proteome</keyword>
<comment type="caution">
    <text evidence="2">The sequence shown here is derived from an EMBL/GenBank/DDBJ whole genome shotgun (WGS) entry which is preliminary data.</text>
</comment>
<dbReference type="InterPro" id="IPR030395">
    <property type="entry name" value="GP_PDE_dom"/>
</dbReference>
<accession>A0A512M271</accession>
<dbReference type="Gene3D" id="3.20.20.190">
    <property type="entry name" value="Phosphatidylinositol (PI) phosphodiesterase"/>
    <property type="match status" value="2"/>
</dbReference>
<sequence length="199" mass="22119">MKIIAHRGGMQSGFQNSPEGVRLAARHGADFVELDVVMSAECTFHCAHGLGRQNTLHDCLAEMPDGLGLIAHLKGPYAEAELQQLIEAITCHLPLSRVIFASHRSSVLIALQRTVPEAQLARFGLFPAIVALWKQQPWKHCLINQSVLLRWHVLRLQQKGYVVFASCVWEFRSRRAVQDLGVDGAFVNLHQTPKSRAAA</sequence>
<gene>
    <name evidence="2" type="ORF">BGE01nite_00890</name>
</gene>
<organism evidence="2 3">
    <name type="scientific">Brevifollis gellanilyticus</name>
    <dbReference type="NCBI Taxonomy" id="748831"/>
    <lineage>
        <taxon>Bacteria</taxon>
        <taxon>Pseudomonadati</taxon>
        <taxon>Verrucomicrobiota</taxon>
        <taxon>Verrucomicrobiia</taxon>
        <taxon>Verrucomicrobiales</taxon>
        <taxon>Verrucomicrobiaceae</taxon>
    </lineage>
</organism>
<dbReference type="GO" id="GO:0006629">
    <property type="term" value="P:lipid metabolic process"/>
    <property type="evidence" value="ECO:0007669"/>
    <property type="project" value="InterPro"/>
</dbReference>
<protein>
    <recommendedName>
        <fullName evidence="1">GP-PDE domain-containing protein</fullName>
    </recommendedName>
</protein>
<reference evidence="2 3" key="1">
    <citation type="submission" date="2019-07" db="EMBL/GenBank/DDBJ databases">
        <title>Whole genome shotgun sequence of Brevifollis gellanilyticus NBRC 108608.</title>
        <authorList>
            <person name="Hosoyama A."/>
            <person name="Uohara A."/>
            <person name="Ohji S."/>
            <person name="Ichikawa N."/>
        </authorList>
    </citation>
    <scope>NUCLEOTIDE SEQUENCE [LARGE SCALE GENOMIC DNA]</scope>
    <source>
        <strain evidence="2 3">NBRC 108608</strain>
    </source>
</reference>
<proteinExistence type="predicted"/>
<dbReference type="Proteomes" id="UP000321577">
    <property type="component" value="Unassembled WGS sequence"/>
</dbReference>